<protein>
    <submittedName>
        <fullName evidence="4">FecR family protein</fullName>
    </submittedName>
</protein>
<dbReference type="Pfam" id="PF04773">
    <property type="entry name" value="FecR"/>
    <property type="match status" value="1"/>
</dbReference>
<dbReference type="Gene3D" id="2.60.120.1440">
    <property type="match status" value="1"/>
</dbReference>
<name>A0A173MDW4_9BACT</name>
<dbReference type="EMBL" id="FTOR01000008">
    <property type="protein sequence ID" value="SIT28903.1"/>
    <property type="molecule type" value="Genomic_DNA"/>
</dbReference>
<feature type="domain" description="FecR protein" evidence="2">
    <location>
        <begin position="125"/>
        <end position="217"/>
    </location>
</feature>
<proteinExistence type="predicted"/>
<dbReference type="InterPro" id="IPR012373">
    <property type="entry name" value="Ferrdict_sens_TM"/>
</dbReference>
<dbReference type="RefSeq" id="WP_076381191.1">
    <property type="nucleotide sequence ID" value="NZ_AP017422.1"/>
</dbReference>
<reference evidence="5" key="1">
    <citation type="submission" date="2017-01" db="EMBL/GenBank/DDBJ databases">
        <authorList>
            <person name="Varghese N."/>
            <person name="Submissions S."/>
        </authorList>
    </citation>
    <scope>NUCLEOTIDE SEQUENCE [LARGE SCALE GENOMIC DNA]</scope>
    <source>
        <strain evidence="5">DSM 21054</strain>
    </source>
</reference>
<dbReference type="KEGG" id="fln:FLA_1698"/>
<keyword evidence="5" id="KW-1185">Reference proteome</keyword>
<accession>A0A173MDW4</accession>
<dbReference type="InterPro" id="IPR006860">
    <property type="entry name" value="FecR"/>
</dbReference>
<evidence type="ECO:0000313" key="4">
    <source>
        <dbReference type="EMBL" id="SIT28903.1"/>
    </source>
</evidence>
<dbReference type="AlphaFoldDB" id="A0A173MDW4"/>
<evidence type="ECO:0000313" key="5">
    <source>
        <dbReference type="Proteomes" id="UP000186917"/>
    </source>
</evidence>
<evidence type="ECO:0000259" key="3">
    <source>
        <dbReference type="Pfam" id="PF16344"/>
    </source>
</evidence>
<dbReference type="InterPro" id="IPR032508">
    <property type="entry name" value="FecR_C"/>
</dbReference>
<dbReference type="Pfam" id="PF16344">
    <property type="entry name" value="FecR_C"/>
    <property type="match status" value="1"/>
</dbReference>
<feature type="transmembrane region" description="Helical" evidence="1">
    <location>
        <begin position="92"/>
        <end position="109"/>
    </location>
</feature>
<dbReference type="OrthoDB" id="645173at2"/>
<evidence type="ECO:0000256" key="1">
    <source>
        <dbReference type="SAM" id="Phobius"/>
    </source>
</evidence>
<dbReference type="PANTHER" id="PTHR30273:SF2">
    <property type="entry name" value="PROTEIN FECR"/>
    <property type="match status" value="1"/>
</dbReference>
<evidence type="ECO:0000259" key="2">
    <source>
        <dbReference type="Pfam" id="PF04773"/>
    </source>
</evidence>
<dbReference type="Proteomes" id="UP000186917">
    <property type="component" value="Unassembled WGS sequence"/>
</dbReference>
<dbReference type="Gene3D" id="3.55.50.30">
    <property type="match status" value="1"/>
</dbReference>
<gene>
    <name evidence="4" type="ORF">SAMN05421788_108165</name>
</gene>
<dbReference type="PANTHER" id="PTHR30273">
    <property type="entry name" value="PERIPLASMIC SIGNAL SENSOR AND SIGMA FACTOR ACTIVATOR FECR-RELATED"/>
    <property type="match status" value="1"/>
</dbReference>
<keyword evidence="1" id="KW-0812">Transmembrane</keyword>
<feature type="domain" description="Protein FecR C-terminal" evidence="3">
    <location>
        <begin position="269"/>
        <end position="332"/>
    </location>
</feature>
<sequence>MDKQIFIFLIDKFLSGRALPEEVEALANYYQSFQGKEEWNEEELGDVKEMELRLLDRLNAAIKKEDTTEEDTTTEITDELPAIAGSNRRRRYTVAASIVGVLVLGGLVFKNTIHNFLSPVKTISVATVKGSRKYIVLPDSSHVWLEGGSFFSYPEQFRGDERMVSLKGEAFFDVSKDMEHPFIIQTPLLTTKVLATSFNIEAYDSKSAEVVVVTGKVMVKEGGLDVQNDNAQQVVVRPNHKVSYDSTLKTLETKEAPEAADYLQRRDGRFIYKGAKVSDIIRDLQRAYNTPIAISKEMLNCTFYGDFNAKDDVEKALHLIALSLNGTVENKGVKGYFISGEGCN</sequence>
<organism evidence="4 5">
    <name type="scientific">Filimonas lacunae</name>
    <dbReference type="NCBI Taxonomy" id="477680"/>
    <lineage>
        <taxon>Bacteria</taxon>
        <taxon>Pseudomonadati</taxon>
        <taxon>Bacteroidota</taxon>
        <taxon>Chitinophagia</taxon>
        <taxon>Chitinophagales</taxon>
        <taxon>Chitinophagaceae</taxon>
        <taxon>Filimonas</taxon>
    </lineage>
</organism>
<keyword evidence="1" id="KW-0472">Membrane</keyword>
<dbReference type="STRING" id="477680.SAMN05421788_108165"/>
<dbReference type="PIRSF" id="PIRSF018266">
    <property type="entry name" value="FecR"/>
    <property type="match status" value="1"/>
</dbReference>
<dbReference type="GO" id="GO:0016989">
    <property type="term" value="F:sigma factor antagonist activity"/>
    <property type="evidence" value="ECO:0007669"/>
    <property type="project" value="TreeGrafter"/>
</dbReference>
<keyword evidence="1" id="KW-1133">Transmembrane helix</keyword>